<dbReference type="Proteomes" id="UP001458880">
    <property type="component" value="Unassembled WGS sequence"/>
</dbReference>
<accession>A0AAW1KGA7</accession>
<sequence length="528" mass="60515">MPAQSVMGIIRRRVRTGKASAHKKAIPPVFQRLSAQKCTWKTKLKPLFTRQLATEEFARGFASNPLVCERERLKTIRGPGYYEPIDHTYKESITAPNKGFTTSLRSSLIRKQKYPYPSPGTYLPDIFKDSSVIKKSPSKKPAFQWSIHKSRFKPELSYKWRQCPTLYKPNDVGSIETLLKKRVSTRGPYDLFTGPRDYSSIKNHFCQKSVDAPDKVYDVPNSLDYLLKHPRKKNYGVVYRKAPYTMKDFFRDRYSLADIYRKGEYPGPATYNLTSHTIKPKPHSKVAFNSTAPLSRATNVITPGPGRYFLTRQKQWPTPYGQATIHSKYMETGQNFTIVKTRNLKRLKKLEQLQYTPQPKKSKPRLSLLSEKYSFMKLPFKEVSMCKAGTHQPLKYSSWHVVPTAIQSLLLQHPAVDDVIIVGFPRYLNDENPFALVTLRKNVTNVTERALLEYLNNKLAYREHISKVIGVAYNNLRKETTMILPELEPGLCSYTTPTLLVHAIPSGLSLKRHGLWSSTSMAEADVVE</sequence>
<dbReference type="PANTHER" id="PTHR34914:SF1">
    <property type="entry name" value="LYMPHOCYTE EXPANSION MOLECULE"/>
    <property type="match status" value="1"/>
</dbReference>
<dbReference type="SUPFAM" id="SSF56801">
    <property type="entry name" value="Acetyl-CoA synthetase-like"/>
    <property type="match status" value="1"/>
</dbReference>
<dbReference type="AlphaFoldDB" id="A0AAW1KGA7"/>
<proteinExistence type="predicted"/>
<reference evidence="2 3" key="1">
    <citation type="journal article" date="2024" name="BMC Genomics">
        <title>De novo assembly and annotation of Popillia japonica's genome with initial clues to its potential as an invasive pest.</title>
        <authorList>
            <person name="Cucini C."/>
            <person name="Boschi S."/>
            <person name="Funari R."/>
            <person name="Cardaioli E."/>
            <person name="Iannotti N."/>
            <person name="Marturano G."/>
            <person name="Paoli F."/>
            <person name="Bruttini M."/>
            <person name="Carapelli A."/>
            <person name="Frati F."/>
            <person name="Nardi F."/>
        </authorList>
    </citation>
    <scope>NUCLEOTIDE SEQUENCE [LARGE SCALE GENOMIC DNA]</scope>
    <source>
        <strain evidence="2">DMR45628</strain>
    </source>
</reference>
<organism evidence="2 3">
    <name type="scientific">Popillia japonica</name>
    <name type="common">Japanese beetle</name>
    <dbReference type="NCBI Taxonomy" id="7064"/>
    <lineage>
        <taxon>Eukaryota</taxon>
        <taxon>Metazoa</taxon>
        <taxon>Ecdysozoa</taxon>
        <taxon>Arthropoda</taxon>
        <taxon>Hexapoda</taxon>
        <taxon>Insecta</taxon>
        <taxon>Pterygota</taxon>
        <taxon>Neoptera</taxon>
        <taxon>Endopterygota</taxon>
        <taxon>Coleoptera</taxon>
        <taxon>Polyphaga</taxon>
        <taxon>Scarabaeiformia</taxon>
        <taxon>Scarabaeidae</taxon>
        <taxon>Rutelinae</taxon>
        <taxon>Popillia</taxon>
    </lineage>
</organism>
<dbReference type="PANTHER" id="PTHR34914">
    <property type="entry name" value="LYMPHOCYTE EXPANSION MOLECULE"/>
    <property type="match status" value="1"/>
</dbReference>
<evidence type="ECO:0000313" key="3">
    <source>
        <dbReference type="Proteomes" id="UP001458880"/>
    </source>
</evidence>
<feature type="domain" description="AMP-binding enzyme C-terminal" evidence="1">
    <location>
        <begin position="406"/>
        <end position="468"/>
    </location>
</feature>
<gene>
    <name evidence="2" type="ORF">QE152_g23749</name>
</gene>
<keyword evidence="3" id="KW-1185">Reference proteome</keyword>
<evidence type="ECO:0000313" key="2">
    <source>
        <dbReference type="EMBL" id="KAK9717413.1"/>
    </source>
</evidence>
<protein>
    <recommendedName>
        <fullName evidence="1">AMP-binding enzyme C-terminal domain-containing protein</fullName>
    </recommendedName>
</protein>
<name>A0AAW1KGA7_POPJA</name>
<dbReference type="InterPro" id="IPR025110">
    <property type="entry name" value="AMP-bd_C"/>
</dbReference>
<evidence type="ECO:0000259" key="1">
    <source>
        <dbReference type="Pfam" id="PF13193"/>
    </source>
</evidence>
<dbReference type="Gene3D" id="3.30.300.30">
    <property type="match status" value="1"/>
</dbReference>
<comment type="caution">
    <text evidence="2">The sequence shown here is derived from an EMBL/GenBank/DDBJ whole genome shotgun (WGS) entry which is preliminary data.</text>
</comment>
<dbReference type="EMBL" id="JASPKY010000241">
    <property type="protein sequence ID" value="KAK9717413.1"/>
    <property type="molecule type" value="Genomic_DNA"/>
</dbReference>
<dbReference type="InterPro" id="IPR033557">
    <property type="entry name" value="CIMAP2"/>
</dbReference>
<dbReference type="Pfam" id="PF13193">
    <property type="entry name" value="AMP-binding_C"/>
    <property type="match status" value="1"/>
</dbReference>
<dbReference type="InterPro" id="IPR045851">
    <property type="entry name" value="AMP-bd_C_sf"/>
</dbReference>